<proteinExistence type="predicted"/>
<evidence type="ECO:0000313" key="1">
    <source>
        <dbReference type="EMBL" id="ORZ30237.1"/>
    </source>
</evidence>
<gene>
    <name evidence="1" type="ORF">BCR44DRAFT_404689</name>
</gene>
<organism evidence="1 2">
    <name type="scientific">Catenaria anguillulae PL171</name>
    <dbReference type="NCBI Taxonomy" id="765915"/>
    <lineage>
        <taxon>Eukaryota</taxon>
        <taxon>Fungi</taxon>
        <taxon>Fungi incertae sedis</taxon>
        <taxon>Blastocladiomycota</taxon>
        <taxon>Blastocladiomycetes</taxon>
        <taxon>Blastocladiales</taxon>
        <taxon>Catenariaceae</taxon>
        <taxon>Catenaria</taxon>
    </lineage>
</organism>
<reference evidence="1 2" key="1">
    <citation type="submission" date="2016-07" db="EMBL/GenBank/DDBJ databases">
        <title>Pervasive Adenine N6-methylation of Active Genes in Fungi.</title>
        <authorList>
            <consortium name="DOE Joint Genome Institute"/>
            <person name="Mondo S.J."/>
            <person name="Dannebaum R.O."/>
            <person name="Kuo R.C."/>
            <person name="Labutti K."/>
            <person name="Haridas S."/>
            <person name="Kuo A."/>
            <person name="Salamov A."/>
            <person name="Ahrendt S.R."/>
            <person name="Lipzen A."/>
            <person name="Sullivan W."/>
            <person name="Andreopoulos W.B."/>
            <person name="Clum A."/>
            <person name="Lindquist E."/>
            <person name="Daum C."/>
            <person name="Ramamoorthy G.K."/>
            <person name="Gryganskyi A."/>
            <person name="Culley D."/>
            <person name="Magnuson J.K."/>
            <person name="James T.Y."/>
            <person name="O'Malley M.A."/>
            <person name="Stajich J.E."/>
            <person name="Spatafora J.W."/>
            <person name="Visel A."/>
            <person name="Grigoriev I.V."/>
        </authorList>
    </citation>
    <scope>NUCLEOTIDE SEQUENCE [LARGE SCALE GENOMIC DNA]</scope>
    <source>
        <strain evidence="1 2">PL171</strain>
    </source>
</reference>
<accession>A0A1Y2H6M3</accession>
<dbReference type="EMBL" id="MCFL01000093">
    <property type="protein sequence ID" value="ORZ30237.1"/>
    <property type="molecule type" value="Genomic_DNA"/>
</dbReference>
<evidence type="ECO:0000313" key="2">
    <source>
        <dbReference type="Proteomes" id="UP000193411"/>
    </source>
</evidence>
<dbReference type="AlphaFoldDB" id="A0A1Y2H6M3"/>
<comment type="caution">
    <text evidence="1">The sequence shown here is derived from an EMBL/GenBank/DDBJ whole genome shotgun (WGS) entry which is preliminary data.</text>
</comment>
<name>A0A1Y2H6M3_9FUNG</name>
<sequence length="291" mass="31742">MHPEDPKPTAVDELDVSGVSDVSAVVDMESLLSFTAQEPPFDTQQGIVEQQPTTPQPHTQSAGMPHSLGLDNSFATSTVSRRSLAKLQAFLQQLYDRTWGGYNAPTFARQKPSRPVRVSRDLFPALLATGKDASIKRMFWTDSKAGAGRQEQRAMAQLADFADITSLKWQQAVQISGYMLGATDPTSAVLARDVAVASRNRENAGYFGDSVGGKLQGDRVRCAFADCALALAQQTQEFSEVASRELVDRDCGLVAMDGHVHFNRDGVSTWEDIAEGLRQHKNLAIDRGDDK</sequence>
<dbReference type="Proteomes" id="UP000193411">
    <property type="component" value="Unassembled WGS sequence"/>
</dbReference>
<keyword evidence="2" id="KW-1185">Reference proteome</keyword>
<protein>
    <submittedName>
        <fullName evidence="1">Uncharacterized protein</fullName>
    </submittedName>
</protein>